<gene>
    <name evidence="9" type="ORF">PHYBLDRAFT_129530</name>
</gene>
<reference evidence="10" key="1">
    <citation type="submission" date="2015-06" db="EMBL/GenBank/DDBJ databases">
        <title>Expansion of signal transduction pathways in fungi by whole-genome duplication.</title>
        <authorList>
            <consortium name="DOE Joint Genome Institute"/>
            <person name="Corrochano L.M."/>
            <person name="Kuo A."/>
            <person name="Marcet-Houben M."/>
            <person name="Polaino S."/>
            <person name="Salamov A."/>
            <person name="Villalobos J.M."/>
            <person name="Alvarez M.I."/>
            <person name="Avalos J."/>
            <person name="Benito E.P."/>
            <person name="Benoit I."/>
            <person name="Burger G."/>
            <person name="Camino L.P."/>
            <person name="Canovas D."/>
            <person name="Cerda-Olmedo E."/>
            <person name="Cheng J.-F."/>
            <person name="Dominguez A."/>
            <person name="Elias M."/>
            <person name="Eslava A.P."/>
            <person name="Glaser F."/>
            <person name="Grimwood J."/>
            <person name="Gutierrez G."/>
            <person name="Heitman J."/>
            <person name="Henrissat B."/>
            <person name="Iturriaga E.A."/>
            <person name="Lang B.F."/>
            <person name="Lavin J.L."/>
            <person name="Lee S."/>
            <person name="Li W."/>
            <person name="Lindquist E."/>
            <person name="Lopez-Garcia S."/>
            <person name="Luque E.M."/>
            <person name="Marcos A.T."/>
            <person name="Martin J."/>
            <person name="McCluskey K."/>
            <person name="Medina H.R."/>
            <person name="Miralles-Duran A."/>
            <person name="Miyazaki A."/>
            <person name="Munoz-Torres E."/>
            <person name="Oguiza J.A."/>
            <person name="Ohm R."/>
            <person name="Olmedo M."/>
            <person name="Orejas M."/>
            <person name="Ortiz-Castellanos L."/>
            <person name="Pisabarro A.G."/>
            <person name="Rodriguez-Romero J."/>
            <person name="Ruiz-Herrera J."/>
            <person name="Ruiz-Vazquez R."/>
            <person name="Sanz C."/>
            <person name="Schackwitz W."/>
            <person name="Schmutz J."/>
            <person name="Shahriari M."/>
            <person name="Shelest E."/>
            <person name="Silva-Franco F."/>
            <person name="Soanes D."/>
            <person name="Syed K."/>
            <person name="Tagua V.G."/>
            <person name="Talbot N.J."/>
            <person name="Thon M."/>
            <person name="De vries R.P."/>
            <person name="Wiebenga A."/>
            <person name="Yadav J.S."/>
            <person name="Braun E.L."/>
            <person name="Baker S."/>
            <person name="Garre V."/>
            <person name="Horwitz B."/>
            <person name="Torres-Martinez S."/>
            <person name="Idnurm A."/>
            <person name="Herrera-Estrella A."/>
            <person name="Gabaldon T."/>
            <person name="Grigoriev I.V."/>
        </authorList>
    </citation>
    <scope>NUCLEOTIDE SEQUENCE [LARGE SCALE GENOMIC DNA]</scope>
    <source>
        <strain evidence="10">NRRL 1555(-)</strain>
    </source>
</reference>
<dbReference type="SMART" id="SM00389">
    <property type="entry name" value="HOX"/>
    <property type="match status" value="1"/>
</dbReference>
<dbReference type="CDD" id="cd00086">
    <property type="entry name" value="homeodomain"/>
    <property type="match status" value="1"/>
</dbReference>
<proteinExistence type="predicted"/>
<dbReference type="VEuPathDB" id="FungiDB:PHYBLDRAFT_129530"/>
<dbReference type="InterPro" id="IPR050453">
    <property type="entry name" value="LIM_Homeobox_TF"/>
</dbReference>
<dbReference type="InParanoid" id="A0A162V938"/>
<evidence type="ECO:0000256" key="7">
    <source>
        <dbReference type="SAM" id="MobiDB-lite"/>
    </source>
</evidence>
<evidence type="ECO:0000256" key="1">
    <source>
        <dbReference type="ARBA" id="ARBA00004123"/>
    </source>
</evidence>
<dbReference type="Gene3D" id="1.10.10.60">
    <property type="entry name" value="Homeodomain-like"/>
    <property type="match status" value="1"/>
</dbReference>
<evidence type="ECO:0000256" key="6">
    <source>
        <dbReference type="RuleBase" id="RU000682"/>
    </source>
</evidence>
<evidence type="ECO:0000256" key="3">
    <source>
        <dbReference type="ARBA" id="ARBA00023155"/>
    </source>
</evidence>
<dbReference type="AlphaFoldDB" id="A0A162V938"/>
<dbReference type="Proteomes" id="UP000077315">
    <property type="component" value="Unassembled WGS sequence"/>
</dbReference>
<dbReference type="InterPro" id="IPR009057">
    <property type="entry name" value="Homeodomain-like_sf"/>
</dbReference>
<evidence type="ECO:0000313" key="9">
    <source>
        <dbReference type="EMBL" id="OAD80993.1"/>
    </source>
</evidence>
<dbReference type="Pfam" id="PF00046">
    <property type="entry name" value="Homeodomain"/>
    <property type="match status" value="1"/>
</dbReference>
<evidence type="ECO:0000256" key="5">
    <source>
        <dbReference type="PROSITE-ProRule" id="PRU00108"/>
    </source>
</evidence>
<dbReference type="GO" id="GO:0005634">
    <property type="term" value="C:nucleus"/>
    <property type="evidence" value="ECO:0007669"/>
    <property type="project" value="UniProtKB-SubCell"/>
</dbReference>
<dbReference type="InterPro" id="IPR017970">
    <property type="entry name" value="Homeobox_CS"/>
</dbReference>
<dbReference type="GO" id="GO:0000981">
    <property type="term" value="F:DNA-binding transcription factor activity, RNA polymerase II-specific"/>
    <property type="evidence" value="ECO:0007669"/>
    <property type="project" value="InterPro"/>
</dbReference>
<keyword evidence="10" id="KW-1185">Reference proteome</keyword>
<dbReference type="SUPFAM" id="SSF46689">
    <property type="entry name" value="Homeodomain-like"/>
    <property type="match status" value="1"/>
</dbReference>
<evidence type="ECO:0000256" key="4">
    <source>
        <dbReference type="ARBA" id="ARBA00023242"/>
    </source>
</evidence>
<protein>
    <submittedName>
        <fullName evidence="9">Homeodomain-like DNA binding domain-containing transcription factor</fullName>
    </submittedName>
</protein>
<evidence type="ECO:0000313" key="10">
    <source>
        <dbReference type="Proteomes" id="UP000077315"/>
    </source>
</evidence>
<feature type="compositionally biased region" description="Low complexity" evidence="7">
    <location>
        <begin position="140"/>
        <end position="153"/>
    </location>
</feature>
<comment type="subcellular location">
    <subcellularLocation>
        <location evidence="1 5 6">Nucleus</location>
    </subcellularLocation>
</comment>
<dbReference type="PROSITE" id="PS00027">
    <property type="entry name" value="HOMEOBOX_1"/>
    <property type="match status" value="1"/>
</dbReference>
<feature type="compositionally biased region" description="Basic residues" evidence="7">
    <location>
        <begin position="11"/>
        <end position="22"/>
    </location>
</feature>
<name>A0A162V938_PHYB8</name>
<sequence>MISKPEINHSSNHHHSHHHHQHNQQQSTPVASTRKRTYLRPPQVATLQESFESNPLPDASSRASLARQLGVTDRTIQVWFQNRRAKSRKMESISSVLGQTNSFNQLRPGMLDTDKVPAPPRYQATFRTLMTPERFEELRQQQQQQQDQDSSSQPRRRPRSSSKPEPKTLFVDEPCQRALSEGISLISSQVPISSPPVDNLFNTSAQLVSLPVNVLRVGSWTRFADSNSPGTDWDLACYGSPIERQLIWQVQAEGHYFRVQIPFGSIRQLRLSQQVQVETGDIVGQLDVTLEPTMLEFSMWRQGVDNDWVRCGDFSEERQASQSAIHTLQGSHDAFKLALLDLVTLSPELASKVTINHPSSLVDRMQATPQPSLPSLDTFRDITLSPSSTPEPSAFAPNLTMSIYGAGGGIQQAKPVMAQESLFQAPFYYQCEPAAQWNYVQQMLVPQTYTINTPWPMNTDL</sequence>
<evidence type="ECO:0000256" key="2">
    <source>
        <dbReference type="ARBA" id="ARBA00023125"/>
    </source>
</evidence>
<dbReference type="InterPro" id="IPR001356">
    <property type="entry name" value="HD"/>
</dbReference>
<dbReference type="PANTHER" id="PTHR24208:SF166">
    <property type="entry name" value="LIM HOMEOBOX TRANSCRIPTION FACTOR 1 ALPHA, ISOFORM B"/>
    <property type="match status" value="1"/>
</dbReference>
<organism evidence="9 10">
    <name type="scientific">Phycomyces blakesleeanus (strain ATCC 8743b / DSM 1359 / FGSC 10004 / NBRC 33097 / NRRL 1555)</name>
    <dbReference type="NCBI Taxonomy" id="763407"/>
    <lineage>
        <taxon>Eukaryota</taxon>
        <taxon>Fungi</taxon>
        <taxon>Fungi incertae sedis</taxon>
        <taxon>Mucoromycota</taxon>
        <taxon>Mucoromycotina</taxon>
        <taxon>Mucoromycetes</taxon>
        <taxon>Mucorales</taxon>
        <taxon>Phycomycetaceae</taxon>
        <taxon>Phycomyces</taxon>
    </lineage>
</organism>
<dbReference type="GO" id="GO:0000977">
    <property type="term" value="F:RNA polymerase II transcription regulatory region sequence-specific DNA binding"/>
    <property type="evidence" value="ECO:0007669"/>
    <property type="project" value="TreeGrafter"/>
</dbReference>
<dbReference type="InterPro" id="IPR000047">
    <property type="entry name" value="HTH_motif"/>
</dbReference>
<dbReference type="OrthoDB" id="6159439at2759"/>
<feature type="region of interest" description="Disordered" evidence="7">
    <location>
        <begin position="1"/>
        <end position="33"/>
    </location>
</feature>
<feature type="domain" description="Homeobox" evidence="8">
    <location>
        <begin position="30"/>
        <end position="90"/>
    </location>
</feature>
<evidence type="ECO:0000259" key="8">
    <source>
        <dbReference type="PROSITE" id="PS50071"/>
    </source>
</evidence>
<dbReference type="GeneID" id="28990197"/>
<feature type="DNA-binding region" description="Homeobox" evidence="5">
    <location>
        <begin position="32"/>
        <end position="91"/>
    </location>
</feature>
<keyword evidence="2 5" id="KW-0238">DNA-binding</keyword>
<dbReference type="PANTHER" id="PTHR24208">
    <property type="entry name" value="LIM/HOMEOBOX PROTEIN LHX"/>
    <property type="match status" value="1"/>
</dbReference>
<keyword evidence="3 5" id="KW-0371">Homeobox</keyword>
<dbReference type="RefSeq" id="XP_018299033.1">
    <property type="nucleotide sequence ID" value="XM_018429291.1"/>
</dbReference>
<feature type="region of interest" description="Disordered" evidence="7">
    <location>
        <begin position="136"/>
        <end position="171"/>
    </location>
</feature>
<dbReference type="EMBL" id="KV440971">
    <property type="protein sequence ID" value="OAD80993.1"/>
    <property type="molecule type" value="Genomic_DNA"/>
</dbReference>
<accession>A0A162V938</accession>
<dbReference type="PROSITE" id="PS50071">
    <property type="entry name" value="HOMEOBOX_2"/>
    <property type="match status" value="1"/>
</dbReference>
<keyword evidence="4 5" id="KW-0539">Nucleus</keyword>
<dbReference type="PRINTS" id="PR00031">
    <property type="entry name" value="HTHREPRESSR"/>
</dbReference>